<dbReference type="GO" id="GO:0046872">
    <property type="term" value="F:metal ion binding"/>
    <property type="evidence" value="ECO:0007669"/>
    <property type="project" value="UniProtKB-KW"/>
</dbReference>
<dbReference type="GO" id="GO:0009103">
    <property type="term" value="P:lipopolysaccharide biosynthetic process"/>
    <property type="evidence" value="ECO:0007669"/>
    <property type="project" value="TreeGrafter"/>
</dbReference>
<feature type="transmembrane region" description="Helical" evidence="8">
    <location>
        <begin position="188"/>
        <end position="205"/>
    </location>
</feature>
<feature type="transmembrane region" description="Helical" evidence="8">
    <location>
        <begin position="248"/>
        <end position="267"/>
    </location>
</feature>
<keyword evidence="4 8" id="KW-0812">Transmembrane</keyword>
<feature type="binding site" evidence="7">
    <location>
        <position position="156"/>
    </location>
    <ligand>
        <name>Mg(2+)</name>
        <dbReference type="ChEBI" id="CHEBI:18420"/>
    </ligand>
</feature>
<dbReference type="GO" id="GO:0044038">
    <property type="term" value="P:cell wall macromolecule biosynthetic process"/>
    <property type="evidence" value="ECO:0007669"/>
    <property type="project" value="TreeGrafter"/>
</dbReference>
<evidence type="ECO:0000313" key="10">
    <source>
        <dbReference type="Proteomes" id="UP000308508"/>
    </source>
</evidence>
<reference evidence="9 10" key="1">
    <citation type="submission" date="2019-04" db="EMBL/GenBank/DDBJ databases">
        <authorList>
            <person name="Grouzdev D.S."/>
            <person name="Nazina T.N."/>
        </authorList>
    </citation>
    <scope>NUCLEOTIDE SEQUENCE [LARGE SCALE GENOMIC DNA]</scope>
    <source>
        <strain evidence="9 10">SHC 3-19</strain>
    </source>
</reference>
<sequence length="371" mass="39938">MLHKFLGFDPLATLLAFAVTAGVLWLIQPAACRLGLLDCPGGRKDHQSPTPVTGGLAIFVGSAMVLLWFQSSSHAVHSLLAASFLLVVMGLYDDLRDMRWYTRVLGQAIAALLIIYWGGVRVEQIGPVFGLGEMSLGWLSVPFTVFATIGIINAVNMIDGADGLAGLLGLAALAMLAFAAMYAGNAVLAGRLSVLCGALAGFLVWNMRLPWRPRAKVFLGNAGSALLGLLIAWVSFRLTQNPGHPVNPVLALWLLPVPVMDCLVLILRRVQEGRSPFSAGRDHIHHIMQDAGFGPTRAALHLTWFSLLCGLAAGQAMRMDVPNPLLLLAFGALCVGWYLLSRNRERAVAFFRRFRRAAPTASVPTALPDVD</sequence>
<dbReference type="InterPro" id="IPR000715">
    <property type="entry name" value="Glycosyl_transferase_4"/>
</dbReference>
<dbReference type="PANTHER" id="PTHR22926">
    <property type="entry name" value="PHOSPHO-N-ACETYLMURAMOYL-PENTAPEPTIDE-TRANSFERASE"/>
    <property type="match status" value="1"/>
</dbReference>
<evidence type="ECO:0000256" key="7">
    <source>
        <dbReference type="PIRSR" id="PIRSR600715-1"/>
    </source>
</evidence>
<evidence type="ECO:0000256" key="5">
    <source>
        <dbReference type="ARBA" id="ARBA00022989"/>
    </source>
</evidence>
<comment type="cofactor">
    <cofactor evidence="7">
        <name>Mg(2+)</name>
        <dbReference type="ChEBI" id="CHEBI:18420"/>
    </cofactor>
</comment>
<dbReference type="EMBL" id="SROY01000002">
    <property type="protein sequence ID" value="TLX22302.1"/>
    <property type="molecule type" value="Genomic_DNA"/>
</dbReference>
<dbReference type="GO" id="GO:0005886">
    <property type="term" value="C:plasma membrane"/>
    <property type="evidence" value="ECO:0007669"/>
    <property type="project" value="UniProtKB-SubCell"/>
</dbReference>
<feature type="transmembrane region" description="Helical" evidence="8">
    <location>
        <begin position="12"/>
        <end position="31"/>
    </location>
</feature>
<feature type="transmembrane region" description="Helical" evidence="8">
    <location>
        <begin position="75"/>
        <end position="93"/>
    </location>
</feature>
<keyword evidence="6 8" id="KW-0472">Membrane</keyword>
<dbReference type="Pfam" id="PF00953">
    <property type="entry name" value="Glycos_transf_4"/>
    <property type="match status" value="1"/>
</dbReference>
<keyword evidence="7" id="KW-0460">Magnesium</keyword>
<keyword evidence="2" id="KW-1003">Cell membrane</keyword>
<dbReference type="GO" id="GO:0016780">
    <property type="term" value="F:phosphotransferase activity, for other substituted phosphate groups"/>
    <property type="evidence" value="ECO:0007669"/>
    <property type="project" value="InterPro"/>
</dbReference>
<evidence type="ECO:0000256" key="1">
    <source>
        <dbReference type="ARBA" id="ARBA00004651"/>
    </source>
</evidence>
<evidence type="ECO:0000256" key="3">
    <source>
        <dbReference type="ARBA" id="ARBA00022679"/>
    </source>
</evidence>
<dbReference type="STRING" id="1123377.GCA_000423885_00284"/>
<organism evidence="9 10">
    <name type="scientific">Thermomonas fusca</name>
    <dbReference type="NCBI Taxonomy" id="215690"/>
    <lineage>
        <taxon>Bacteria</taxon>
        <taxon>Pseudomonadati</taxon>
        <taxon>Pseudomonadota</taxon>
        <taxon>Gammaproteobacteria</taxon>
        <taxon>Lysobacterales</taxon>
        <taxon>Lysobacteraceae</taxon>
        <taxon>Thermomonas</taxon>
    </lineage>
</organism>
<name>A0A5R9PFZ3_9GAMM</name>
<feature type="transmembrane region" description="Helical" evidence="8">
    <location>
        <begin position="217"/>
        <end position="236"/>
    </location>
</feature>
<dbReference type="AlphaFoldDB" id="A0A5R9PFZ3"/>
<dbReference type="PANTHER" id="PTHR22926:SF3">
    <property type="entry name" value="UNDECAPRENYL-PHOSPHATE ALPHA-N-ACETYLGLUCOSAMINYL 1-PHOSPHATE TRANSFERASE"/>
    <property type="match status" value="1"/>
</dbReference>
<feature type="transmembrane region" description="Helical" evidence="8">
    <location>
        <begin position="298"/>
        <end position="317"/>
    </location>
</feature>
<gene>
    <name evidence="9" type="ORF">E5S66_07270</name>
</gene>
<keyword evidence="7" id="KW-0479">Metal-binding</keyword>
<feature type="transmembrane region" description="Helical" evidence="8">
    <location>
        <begin position="100"/>
        <end position="118"/>
    </location>
</feature>
<keyword evidence="10" id="KW-1185">Reference proteome</keyword>
<comment type="caution">
    <text evidence="9">The sequence shown here is derived from an EMBL/GenBank/DDBJ whole genome shotgun (WGS) entry which is preliminary data.</text>
</comment>
<dbReference type="RefSeq" id="WP_138348585.1">
    <property type="nucleotide sequence ID" value="NZ_SROY01000002.1"/>
</dbReference>
<accession>A0A5R9PFZ3</accession>
<comment type="subcellular location">
    <subcellularLocation>
        <location evidence="1">Cell membrane</location>
        <topology evidence="1">Multi-pass membrane protein</topology>
    </subcellularLocation>
</comment>
<dbReference type="GO" id="GO:0071555">
    <property type="term" value="P:cell wall organization"/>
    <property type="evidence" value="ECO:0007669"/>
    <property type="project" value="TreeGrafter"/>
</dbReference>
<feature type="transmembrane region" description="Helical" evidence="8">
    <location>
        <begin position="52"/>
        <end position="69"/>
    </location>
</feature>
<keyword evidence="3 9" id="KW-0808">Transferase</keyword>
<evidence type="ECO:0000256" key="6">
    <source>
        <dbReference type="ARBA" id="ARBA00023136"/>
    </source>
</evidence>
<feature type="transmembrane region" description="Helical" evidence="8">
    <location>
        <begin position="138"/>
        <end position="156"/>
    </location>
</feature>
<feature type="transmembrane region" description="Helical" evidence="8">
    <location>
        <begin position="163"/>
        <end position="182"/>
    </location>
</feature>
<protein>
    <submittedName>
        <fullName evidence="9">Undecaprenyl/decaprenyl-phosphate alpha-N-acetylglucosaminyl 1-phosphate transferase</fullName>
    </submittedName>
</protein>
<feature type="transmembrane region" description="Helical" evidence="8">
    <location>
        <begin position="323"/>
        <end position="340"/>
    </location>
</feature>
<proteinExistence type="predicted"/>
<evidence type="ECO:0000256" key="8">
    <source>
        <dbReference type="SAM" id="Phobius"/>
    </source>
</evidence>
<keyword evidence="5 8" id="KW-1133">Transmembrane helix</keyword>
<dbReference type="CDD" id="cd06853">
    <property type="entry name" value="GT_WecA_like"/>
    <property type="match status" value="1"/>
</dbReference>
<dbReference type="Proteomes" id="UP000308508">
    <property type="component" value="Unassembled WGS sequence"/>
</dbReference>
<evidence type="ECO:0000313" key="9">
    <source>
        <dbReference type="EMBL" id="TLX22302.1"/>
    </source>
</evidence>
<evidence type="ECO:0000256" key="2">
    <source>
        <dbReference type="ARBA" id="ARBA00022475"/>
    </source>
</evidence>
<evidence type="ECO:0000256" key="4">
    <source>
        <dbReference type="ARBA" id="ARBA00022692"/>
    </source>
</evidence>